<accession>A0ABY5Z3W3</accession>
<dbReference type="Proteomes" id="UP001058271">
    <property type="component" value="Chromosome"/>
</dbReference>
<protein>
    <recommendedName>
        <fullName evidence="1">Polynucleotide kinase-phosphatase ligase domain-containing protein</fullName>
    </recommendedName>
</protein>
<dbReference type="InterPro" id="IPR032380">
    <property type="entry name" value="PNKP_ligase_dom"/>
</dbReference>
<evidence type="ECO:0000313" key="3">
    <source>
        <dbReference type="Proteomes" id="UP001058271"/>
    </source>
</evidence>
<gene>
    <name evidence="2" type="ORF">Drose_37970</name>
</gene>
<sequence length="102" mass="10840">MPLVEAAGPWAHVALHPAVLQPVPVRGGHHCHTPTVRPEKPAVPAKEPRLRDLGRKRGLALRERGLGVAALDPLAESAAAGRVHQPVFAVLACESKPVDPRL</sequence>
<organism evidence="2 3">
    <name type="scientific">Dactylosporangium roseum</name>
    <dbReference type="NCBI Taxonomy" id="47989"/>
    <lineage>
        <taxon>Bacteria</taxon>
        <taxon>Bacillati</taxon>
        <taxon>Actinomycetota</taxon>
        <taxon>Actinomycetes</taxon>
        <taxon>Micromonosporales</taxon>
        <taxon>Micromonosporaceae</taxon>
        <taxon>Dactylosporangium</taxon>
    </lineage>
</organism>
<dbReference type="EMBL" id="CP073721">
    <property type="protein sequence ID" value="UWZ36714.1"/>
    <property type="molecule type" value="Genomic_DNA"/>
</dbReference>
<reference evidence="2" key="1">
    <citation type="submission" date="2021-04" db="EMBL/GenBank/DDBJ databases">
        <title>Biosynthetic gene clusters of Dactylosporangioum roseum.</title>
        <authorList>
            <person name="Hartkoorn R.C."/>
            <person name="Beaudoing E."/>
            <person name="Hot D."/>
            <person name="Moureu S."/>
        </authorList>
    </citation>
    <scope>NUCLEOTIDE SEQUENCE</scope>
    <source>
        <strain evidence="2">NRRL B-16295</strain>
    </source>
</reference>
<dbReference type="Gene3D" id="3.30.470.30">
    <property type="entry name" value="DNA ligase/mRNA capping enzyme"/>
    <property type="match status" value="1"/>
</dbReference>
<evidence type="ECO:0000313" key="2">
    <source>
        <dbReference type="EMBL" id="UWZ36714.1"/>
    </source>
</evidence>
<dbReference type="Pfam" id="PF16542">
    <property type="entry name" value="PNKP_ligase"/>
    <property type="match status" value="1"/>
</dbReference>
<name>A0ABY5Z3W3_9ACTN</name>
<proteinExistence type="predicted"/>
<feature type="domain" description="Polynucleotide kinase-phosphatase ligase" evidence="1">
    <location>
        <begin position="49"/>
        <end position="97"/>
    </location>
</feature>
<evidence type="ECO:0000259" key="1">
    <source>
        <dbReference type="Pfam" id="PF16542"/>
    </source>
</evidence>
<keyword evidence="3" id="KW-1185">Reference proteome</keyword>